<name>A0A841EEM6_9ACTN</name>
<gene>
    <name evidence="2" type="ORF">HNR25_003109</name>
</gene>
<keyword evidence="3" id="KW-1185">Reference proteome</keyword>
<dbReference type="Proteomes" id="UP000578077">
    <property type="component" value="Unassembled WGS sequence"/>
</dbReference>
<dbReference type="EMBL" id="JACHLY010000001">
    <property type="protein sequence ID" value="MBB5999358.1"/>
    <property type="molecule type" value="Genomic_DNA"/>
</dbReference>
<organism evidence="2 3">
    <name type="scientific">Streptomonospora salina</name>
    <dbReference type="NCBI Taxonomy" id="104205"/>
    <lineage>
        <taxon>Bacteria</taxon>
        <taxon>Bacillati</taxon>
        <taxon>Actinomycetota</taxon>
        <taxon>Actinomycetes</taxon>
        <taxon>Streptosporangiales</taxon>
        <taxon>Nocardiopsidaceae</taxon>
        <taxon>Streptomonospora</taxon>
    </lineage>
</organism>
<evidence type="ECO:0000313" key="3">
    <source>
        <dbReference type="Proteomes" id="UP000578077"/>
    </source>
</evidence>
<sequence>MRRPRFLRGPAGDRPDAQNGTAAGTDPPPIDPARAEARRELADTHGWNYAERHQAAIRGWPRTALPPGPLGRVRHELTGRHRGRPFRIFDYVHHGAPGAPWQRIEVCAVALPAPVPYIYIRDPGGSTGDGDGVYAESPEARFATELLSEPVRADLRHYGFTDLVMDRDVLICTSDGGGPGPAEARLEALTDIVDRIPADVWARWGRD</sequence>
<dbReference type="AlphaFoldDB" id="A0A841EEM6"/>
<evidence type="ECO:0000313" key="2">
    <source>
        <dbReference type="EMBL" id="MBB5999358.1"/>
    </source>
</evidence>
<dbReference type="RefSeq" id="WP_221457605.1">
    <property type="nucleotide sequence ID" value="NZ_BAABKT010000039.1"/>
</dbReference>
<accession>A0A841EEM6</accession>
<proteinExistence type="predicted"/>
<evidence type="ECO:0000256" key="1">
    <source>
        <dbReference type="SAM" id="MobiDB-lite"/>
    </source>
</evidence>
<protein>
    <submittedName>
        <fullName evidence="2">Uncharacterized protein</fullName>
    </submittedName>
</protein>
<comment type="caution">
    <text evidence="2">The sequence shown here is derived from an EMBL/GenBank/DDBJ whole genome shotgun (WGS) entry which is preliminary data.</text>
</comment>
<feature type="region of interest" description="Disordered" evidence="1">
    <location>
        <begin position="1"/>
        <end position="33"/>
    </location>
</feature>
<reference evidence="2 3" key="1">
    <citation type="submission" date="2020-08" db="EMBL/GenBank/DDBJ databases">
        <title>Sequencing the genomes of 1000 actinobacteria strains.</title>
        <authorList>
            <person name="Klenk H.-P."/>
        </authorList>
    </citation>
    <scope>NUCLEOTIDE SEQUENCE [LARGE SCALE GENOMIC DNA]</scope>
    <source>
        <strain evidence="2 3">DSM 44593</strain>
    </source>
</reference>